<dbReference type="InterPro" id="IPR036691">
    <property type="entry name" value="Endo/exonu/phosph_ase_sf"/>
</dbReference>
<dbReference type="AlphaFoldDB" id="A0A9N9PF18"/>
<name>A0A9N9PF18_9GLOM</name>
<protein>
    <submittedName>
        <fullName evidence="1">13836_t:CDS:1</fullName>
    </submittedName>
</protein>
<evidence type="ECO:0000313" key="2">
    <source>
        <dbReference type="Proteomes" id="UP000789405"/>
    </source>
</evidence>
<dbReference type="Gene3D" id="3.60.10.10">
    <property type="entry name" value="Endonuclease/exonuclease/phosphatase"/>
    <property type="match status" value="1"/>
</dbReference>
<dbReference type="SUPFAM" id="SSF56219">
    <property type="entry name" value="DNase I-like"/>
    <property type="match status" value="1"/>
</dbReference>
<comment type="caution">
    <text evidence="1">The sequence shown here is derived from an EMBL/GenBank/DDBJ whole genome shotgun (WGS) entry which is preliminary data.</text>
</comment>
<evidence type="ECO:0000313" key="1">
    <source>
        <dbReference type="EMBL" id="CAG8819724.1"/>
    </source>
</evidence>
<accession>A0A9N9PF18</accession>
<organism evidence="1 2">
    <name type="scientific">Dentiscutata erythropus</name>
    <dbReference type="NCBI Taxonomy" id="1348616"/>
    <lineage>
        <taxon>Eukaryota</taxon>
        <taxon>Fungi</taxon>
        <taxon>Fungi incertae sedis</taxon>
        <taxon>Mucoromycota</taxon>
        <taxon>Glomeromycotina</taxon>
        <taxon>Glomeromycetes</taxon>
        <taxon>Diversisporales</taxon>
        <taxon>Gigasporaceae</taxon>
        <taxon>Dentiscutata</taxon>
    </lineage>
</organism>
<gene>
    <name evidence="1" type="ORF">DERYTH_LOCUS26828</name>
</gene>
<proteinExistence type="predicted"/>
<feature type="non-terminal residue" evidence="1">
    <location>
        <position position="113"/>
    </location>
</feature>
<keyword evidence="2" id="KW-1185">Reference proteome</keyword>
<dbReference type="EMBL" id="CAJVPY010058342">
    <property type="protein sequence ID" value="CAG8819724.1"/>
    <property type="molecule type" value="Genomic_DNA"/>
</dbReference>
<feature type="non-terminal residue" evidence="1">
    <location>
        <position position="1"/>
    </location>
</feature>
<reference evidence="1" key="1">
    <citation type="submission" date="2021-06" db="EMBL/GenBank/DDBJ databases">
        <authorList>
            <person name="Kallberg Y."/>
            <person name="Tangrot J."/>
            <person name="Rosling A."/>
        </authorList>
    </citation>
    <scope>NUCLEOTIDE SEQUENCE</scope>
    <source>
        <strain evidence="1">MA453B</strain>
    </source>
</reference>
<dbReference type="Proteomes" id="UP000789405">
    <property type="component" value="Unassembled WGS sequence"/>
</dbReference>
<sequence length="113" mass="12901">GKKNIEFTMVRESQDGRIITGNTEIKQQPFQITNIYAPPMSKDRVRFFENWTSSIAEERICIITGDFNTNLDPQNDRISSAPSQSDHSRDIIQTLLAEYTNTALFAKESPFLT</sequence>